<organism evidence="21 22">
    <name type="scientific">Delitschia confertaspora ATCC 74209</name>
    <dbReference type="NCBI Taxonomy" id="1513339"/>
    <lineage>
        <taxon>Eukaryota</taxon>
        <taxon>Fungi</taxon>
        <taxon>Dikarya</taxon>
        <taxon>Ascomycota</taxon>
        <taxon>Pezizomycotina</taxon>
        <taxon>Dothideomycetes</taxon>
        <taxon>Pleosporomycetidae</taxon>
        <taxon>Pleosporales</taxon>
        <taxon>Delitschiaceae</taxon>
        <taxon>Delitschia</taxon>
    </lineage>
</organism>
<dbReference type="Pfam" id="PF04109">
    <property type="entry name" value="ATG9"/>
    <property type="match status" value="1"/>
</dbReference>
<keyword evidence="12 19" id="KW-0445">Lipid transport</keyword>
<keyword evidence="7 19" id="KW-0813">Transport</keyword>
<dbReference type="GO" id="GO:0000139">
    <property type="term" value="C:Golgi membrane"/>
    <property type="evidence" value="ECO:0007669"/>
    <property type="project" value="UniProtKB-SubCell"/>
</dbReference>
<dbReference type="GO" id="GO:0000422">
    <property type="term" value="P:autophagy of mitochondrion"/>
    <property type="evidence" value="ECO:0007669"/>
    <property type="project" value="TreeGrafter"/>
</dbReference>
<evidence type="ECO:0000256" key="7">
    <source>
        <dbReference type="ARBA" id="ARBA00022448"/>
    </source>
</evidence>
<evidence type="ECO:0000256" key="14">
    <source>
        <dbReference type="ARBA" id="ARBA00023329"/>
    </source>
</evidence>
<evidence type="ECO:0000256" key="11">
    <source>
        <dbReference type="ARBA" id="ARBA00023034"/>
    </source>
</evidence>
<evidence type="ECO:0000256" key="16">
    <source>
        <dbReference type="ARBA" id="ARBA00024615"/>
    </source>
</evidence>
<evidence type="ECO:0000256" key="3">
    <source>
        <dbReference type="ARBA" id="ARBA00004511"/>
    </source>
</evidence>
<feature type="compositionally biased region" description="Gly residues" evidence="20">
    <location>
        <begin position="883"/>
        <end position="892"/>
    </location>
</feature>
<keyword evidence="8 19" id="KW-0812">Transmembrane</keyword>
<comment type="catalytic activity">
    <reaction evidence="18">
        <text>a 1,2-diacyl-sn-glycero-3-phosphocholine(in) = a 1,2-diacyl-sn-glycero-3-phosphocholine(out)</text>
        <dbReference type="Rhea" id="RHEA:38571"/>
        <dbReference type="ChEBI" id="CHEBI:57643"/>
    </reaction>
</comment>
<comment type="function">
    <text evidence="19">Phospholipid scramblase involved in autophagy. Cycles between the preautophagosomal structure/phagophore assembly site (PAS) and the cytoplasmic vesicle pool and supplies membrane for the growing autophagosome. Lipid scramblase activity plays a key role in preautophagosomal structure/phagophore assembly by distributing the phospholipids that arrive through ATG2 from the cytoplasmic to the luminal leaflet of the bilayer, thereby driving autophagosomal membrane expansion.</text>
</comment>
<keyword evidence="10 19" id="KW-0072">Autophagy</keyword>
<dbReference type="GO" id="GO:0030659">
    <property type="term" value="C:cytoplasmic vesicle membrane"/>
    <property type="evidence" value="ECO:0007669"/>
    <property type="project" value="UniProtKB-SubCell"/>
</dbReference>
<feature type="region of interest" description="Disordered" evidence="20">
    <location>
        <begin position="775"/>
        <end position="896"/>
    </location>
</feature>
<comment type="caution">
    <text evidence="19">Lacks conserved residue(s) required for the propagation of feature annotation.</text>
</comment>
<dbReference type="Proteomes" id="UP000799536">
    <property type="component" value="Unassembled WGS sequence"/>
</dbReference>
<evidence type="ECO:0000256" key="4">
    <source>
        <dbReference type="ARBA" id="ARBA00004653"/>
    </source>
</evidence>
<keyword evidence="11" id="KW-0333">Golgi apparatus</keyword>
<comment type="similarity">
    <text evidence="5 19">Belongs to the ATG9 family.</text>
</comment>
<keyword evidence="13 19" id="KW-0472">Membrane</keyword>
<keyword evidence="22" id="KW-1185">Reference proteome</keyword>
<comment type="caution">
    <text evidence="21">The sequence shown here is derived from an EMBL/GenBank/DDBJ whole genome shotgun (WGS) entry which is preliminary data.</text>
</comment>
<accession>A0A9P4MME0</accession>
<dbReference type="OrthoDB" id="2020634at2759"/>
<feature type="region of interest" description="Disordered" evidence="20">
    <location>
        <begin position="77"/>
        <end position="158"/>
    </location>
</feature>
<dbReference type="AlphaFoldDB" id="A0A9P4MME0"/>
<dbReference type="InterPro" id="IPR007241">
    <property type="entry name" value="Autophagy-rel_prot_9"/>
</dbReference>
<feature type="compositionally biased region" description="Polar residues" evidence="20">
    <location>
        <begin position="864"/>
        <end position="873"/>
    </location>
</feature>
<keyword evidence="9 19" id="KW-1133">Transmembrane helix</keyword>
<evidence type="ECO:0000256" key="2">
    <source>
        <dbReference type="ARBA" id="ARBA00004477"/>
    </source>
</evidence>
<feature type="transmembrane region" description="Helical" evidence="19">
    <location>
        <begin position="534"/>
        <end position="555"/>
    </location>
</feature>
<evidence type="ECO:0000256" key="18">
    <source>
        <dbReference type="ARBA" id="ARBA00024631"/>
    </source>
</evidence>
<feature type="compositionally biased region" description="Basic and acidic residues" evidence="20">
    <location>
        <begin position="23"/>
        <end position="41"/>
    </location>
</feature>
<name>A0A9P4MME0_9PLEO</name>
<gene>
    <name evidence="21" type="ORF">GQ43DRAFT_485286</name>
</gene>
<evidence type="ECO:0000256" key="8">
    <source>
        <dbReference type="ARBA" id="ARBA00022692"/>
    </source>
</evidence>
<evidence type="ECO:0000313" key="22">
    <source>
        <dbReference type="Proteomes" id="UP000799536"/>
    </source>
</evidence>
<evidence type="ECO:0000256" key="20">
    <source>
        <dbReference type="SAM" id="MobiDB-lite"/>
    </source>
</evidence>
<evidence type="ECO:0000256" key="13">
    <source>
        <dbReference type="ARBA" id="ARBA00023136"/>
    </source>
</evidence>
<evidence type="ECO:0000256" key="17">
    <source>
        <dbReference type="ARBA" id="ARBA00024621"/>
    </source>
</evidence>
<comment type="subcellular location">
    <subcellularLocation>
        <location evidence="1">Cytoplasmic vesicle membrane</location>
        <topology evidence="1">Multi-pass membrane protein</topology>
    </subcellularLocation>
    <subcellularLocation>
        <location evidence="2">Endoplasmic reticulum membrane</location>
        <topology evidence="2">Multi-pass membrane protein</topology>
    </subcellularLocation>
    <subcellularLocation>
        <location evidence="4">Golgi apparatus membrane</location>
        <topology evidence="4">Multi-pass membrane protein</topology>
    </subcellularLocation>
    <subcellularLocation>
        <location evidence="3 19">Preautophagosomal structure membrane</location>
        <topology evidence="3 19">Multi-pass membrane protein</topology>
    </subcellularLocation>
</comment>
<feature type="region of interest" description="Disordered" evidence="20">
    <location>
        <begin position="1"/>
        <end position="52"/>
    </location>
</feature>
<sequence>MASNIFSRLLPSASDDPYLYEESSTHHRDDRPRNDHHLHMDIDDENFGEQFEEQDLENLLADAATSHITTESTAFLSAPADRRPGGQPSHATSSKQPWRQPSSARRVPSDEDDDVPESLLLEGDRHASPTVDQTRRHTPNQSLPPPVPGPSTRQARAQWDTTRMQQRLHDEGHNVIPAPRWAIPSMTGQLTMDPKERALWLWANVQDLDAFLHEVYDYYIGAGIWSTVLRRVINLIQTAFVVGFTTFLTYCIDYKKLPKEHSIRNALIPKCTSNIHGIWTFLIWGFSMYWTWSLVSLVRDIPRLQTMHNFFHYALDIKDRDIQTVQWKQVVDRLVTLRDANFATASNLPPETRKILEDKSRVNIDALDIANRIMRRDNYLIALFNKELLNVTVNFPFGMKRQVFSQTTEWHVRLAVMDFVFNEKGQINPDFLKERNRRDLVAKLRKRFVMVGVLSCFCAPITVTYVLVSYVFKYFSQYHKDPSQLGTRDFTPFAQWKFREFNELPHIFDKRRKLSYPYADAYLSQFPRDKMEQLSALVAFISGAFATVLIIFSTVDSELFLGVEVTPGKTVLFYITLFGAVYAAARGGSPREDQTPDPDLYMGEIIRFTRYEPAHWHNRWHTEEVRLEFAAMYQPKVMIFVEEIISMVITPFLLITKLPHSSASIVDFFREFTVHVDGLGNVCSFAMFDFKKGGDNAPANRATREDTDLRAEYYNAKDNKMMASYYGFQNEYSAQTRGHLPGRLQTRSNFHPPPPFPATFAGMPSLMQRSELGIRTTSKDPTRQLVPRRTPHHVAGGRGSPVNSISFDSQHQPSTSMHRNSPRQVAQSRYRSSLQPVSNPDEDEDLPGPSRQTQLSQVEEDSSIGGSWKTSRLAQDENEEDGGGGGQGGNRGGVLHLLHQFSKAQAEGKGAGVGI</sequence>
<evidence type="ECO:0000256" key="12">
    <source>
        <dbReference type="ARBA" id="ARBA00023055"/>
    </source>
</evidence>
<evidence type="ECO:0000256" key="10">
    <source>
        <dbReference type="ARBA" id="ARBA00023006"/>
    </source>
</evidence>
<evidence type="ECO:0000256" key="1">
    <source>
        <dbReference type="ARBA" id="ARBA00004439"/>
    </source>
</evidence>
<dbReference type="EMBL" id="ML994529">
    <property type="protein sequence ID" value="KAF2195996.1"/>
    <property type="molecule type" value="Genomic_DNA"/>
</dbReference>
<evidence type="ECO:0000256" key="6">
    <source>
        <dbReference type="ARBA" id="ARBA00018074"/>
    </source>
</evidence>
<comment type="catalytic activity">
    <reaction evidence="16">
        <text>a 1,2-diacyl-sn-glycero-3-phosphoethanolamine(in) = a 1,2-diacyl-sn-glycero-3-phosphoethanolamine(out)</text>
        <dbReference type="Rhea" id="RHEA:38895"/>
        <dbReference type="ChEBI" id="CHEBI:64612"/>
    </reaction>
</comment>
<dbReference type="GO" id="GO:0005789">
    <property type="term" value="C:endoplasmic reticulum membrane"/>
    <property type="evidence" value="ECO:0007669"/>
    <property type="project" value="UniProtKB-SubCell"/>
</dbReference>
<feature type="transmembrane region" description="Helical" evidence="19">
    <location>
        <begin position="278"/>
        <end position="298"/>
    </location>
</feature>
<dbReference type="PANTHER" id="PTHR13038:SF10">
    <property type="entry name" value="AUTOPHAGY-RELATED PROTEIN 9"/>
    <property type="match status" value="1"/>
</dbReference>
<keyword evidence="14" id="KW-0968">Cytoplasmic vesicle</keyword>
<protein>
    <recommendedName>
        <fullName evidence="6 19">Autophagy-related protein 9</fullName>
    </recommendedName>
</protein>
<dbReference type="GO" id="GO:0034497">
    <property type="term" value="P:protein localization to phagophore assembly site"/>
    <property type="evidence" value="ECO:0007669"/>
    <property type="project" value="TreeGrafter"/>
</dbReference>
<feature type="transmembrane region" description="Helical" evidence="19">
    <location>
        <begin position="448"/>
        <end position="472"/>
    </location>
</feature>
<proteinExistence type="inferred from homology"/>
<feature type="compositionally biased region" description="Acidic residues" evidence="20">
    <location>
        <begin position="42"/>
        <end position="52"/>
    </location>
</feature>
<dbReference type="GO" id="GO:0006869">
    <property type="term" value="P:lipid transport"/>
    <property type="evidence" value="ECO:0007669"/>
    <property type="project" value="UniProtKB-KW"/>
</dbReference>
<dbReference type="GO" id="GO:0061709">
    <property type="term" value="P:reticulophagy"/>
    <property type="evidence" value="ECO:0007669"/>
    <property type="project" value="TreeGrafter"/>
</dbReference>
<feature type="compositionally biased region" description="Polar residues" evidence="20">
    <location>
        <begin position="801"/>
        <end position="838"/>
    </location>
</feature>
<comment type="catalytic activity">
    <reaction evidence="15">
        <text>a 1,2-diacyl-sn-glycero-3-phospho-L-serine(in) = a 1,2-diacyl-sn-glycero-3-phospho-L-serine(out)</text>
        <dbReference type="Rhea" id="RHEA:38663"/>
        <dbReference type="ChEBI" id="CHEBI:57262"/>
    </reaction>
</comment>
<comment type="catalytic activity">
    <reaction evidence="17">
        <text>a 1,2-diacyl-sn-glycero-3-phospho-(1D-myo-inositol-3-phosphate)(in) = a 1,2-diacyl-sn-glycero-3-phospho-(1D-myo-inositol-3-phosphate)(out)</text>
        <dbReference type="Rhea" id="RHEA:67920"/>
        <dbReference type="ChEBI" id="CHEBI:58088"/>
    </reaction>
</comment>
<evidence type="ECO:0000256" key="9">
    <source>
        <dbReference type="ARBA" id="ARBA00022989"/>
    </source>
</evidence>
<feature type="transmembrane region" description="Helical" evidence="19">
    <location>
        <begin position="567"/>
        <end position="585"/>
    </location>
</feature>
<feature type="compositionally biased region" description="Polar residues" evidence="20">
    <location>
        <begin position="89"/>
        <end position="103"/>
    </location>
</feature>
<dbReference type="GO" id="GO:0034045">
    <property type="term" value="C:phagophore assembly site membrane"/>
    <property type="evidence" value="ECO:0007669"/>
    <property type="project" value="UniProtKB-SubCell"/>
</dbReference>
<evidence type="ECO:0000256" key="19">
    <source>
        <dbReference type="RuleBase" id="RU364027"/>
    </source>
</evidence>
<evidence type="ECO:0000256" key="5">
    <source>
        <dbReference type="ARBA" id="ARBA00006185"/>
    </source>
</evidence>
<dbReference type="PANTHER" id="PTHR13038">
    <property type="entry name" value="APG9 AUTOPHAGY 9"/>
    <property type="match status" value="1"/>
</dbReference>
<dbReference type="GO" id="GO:0034727">
    <property type="term" value="P:piecemeal microautophagy of the nucleus"/>
    <property type="evidence" value="ECO:0007669"/>
    <property type="project" value="TreeGrafter"/>
</dbReference>
<dbReference type="GO" id="GO:0005776">
    <property type="term" value="C:autophagosome"/>
    <property type="evidence" value="ECO:0007669"/>
    <property type="project" value="TreeGrafter"/>
</dbReference>
<evidence type="ECO:0000313" key="21">
    <source>
        <dbReference type="EMBL" id="KAF2195996.1"/>
    </source>
</evidence>
<reference evidence="21" key="1">
    <citation type="journal article" date="2020" name="Stud. Mycol.">
        <title>101 Dothideomycetes genomes: a test case for predicting lifestyles and emergence of pathogens.</title>
        <authorList>
            <person name="Haridas S."/>
            <person name="Albert R."/>
            <person name="Binder M."/>
            <person name="Bloem J."/>
            <person name="Labutti K."/>
            <person name="Salamov A."/>
            <person name="Andreopoulos B."/>
            <person name="Baker S."/>
            <person name="Barry K."/>
            <person name="Bills G."/>
            <person name="Bluhm B."/>
            <person name="Cannon C."/>
            <person name="Castanera R."/>
            <person name="Culley D."/>
            <person name="Daum C."/>
            <person name="Ezra D."/>
            <person name="Gonzalez J."/>
            <person name="Henrissat B."/>
            <person name="Kuo A."/>
            <person name="Liang C."/>
            <person name="Lipzen A."/>
            <person name="Lutzoni F."/>
            <person name="Magnuson J."/>
            <person name="Mondo S."/>
            <person name="Nolan M."/>
            <person name="Ohm R."/>
            <person name="Pangilinan J."/>
            <person name="Park H.-J."/>
            <person name="Ramirez L."/>
            <person name="Alfaro M."/>
            <person name="Sun H."/>
            <person name="Tritt A."/>
            <person name="Yoshinaga Y."/>
            <person name="Zwiers L.-H."/>
            <person name="Turgeon B."/>
            <person name="Goodwin S."/>
            <person name="Spatafora J."/>
            <person name="Crous P."/>
            <person name="Grigoriev I."/>
        </authorList>
    </citation>
    <scope>NUCLEOTIDE SEQUENCE</scope>
    <source>
        <strain evidence="21">ATCC 74209</strain>
    </source>
</reference>
<evidence type="ECO:0000256" key="15">
    <source>
        <dbReference type="ARBA" id="ARBA00024479"/>
    </source>
</evidence>